<comment type="caution">
    <text evidence="1">The sequence shown here is derived from an EMBL/GenBank/DDBJ whole genome shotgun (WGS) entry which is preliminary data.</text>
</comment>
<protein>
    <submittedName>
        <fullName evidence="1">Uncharacterized protein</fullName>
    </submittedName>
</protein>
<sequence>MSILQTIDLKKYYGTEPNITRALNG</sequence>
<feature type="non-terminal residue" evidence="1">
    <location>
        <position position="25"/>
    </location>
</feature>
<proteinExistence type="predicted"/>
<name>K1TBK6_9ZZZZ</name>
<accession>K1TBK6</accession>
<gene>
    <name evidence="1" type="ORF">LEA_07743</name>
</gene>
<dbReference type="EMBL" id="AJWY01005116">
    <property type="protein sequence ID" value="EKC70512.1"/>
    <property type="molecule type" value="Genomic_DNA"/>
</dbReference>
<dbReference type="AlphaFoldDB" id="K1TBK6"/>
<reference evidence="1" key="1">
    <citation type="journal article" date="2013" name="Environ. Microbiol.">
        <title>Microbiota from the distal guts of lean and obese adolescents exhibit partial functional redundancy besides clear differences in community structure.</title>
        <authorList>
            <person name="Ferrer M."/>
            <person name="Ruiz A."/>
            <person name="Lanza F."/>
            <person name="Haange S.B."/>
            <person name="Oberbach A."/>
            <person name="Till H."/>
            <person name="Bargiela R."/>
            <person name="Campoy C."/>
            <person name="Segura M.T."/>
            <person name="Richter M."/>
            <person name="von Bergen M."/>
            <person name="Seifert J."/>
            <person name="Suarez A."/>
        </authorList>
    </citation>
    <scope>NUCLEOTIDE SEQUENCE</scope>
</reference>
<evidence type="ECO:0000313" key="1">
    <source>
        <dbReference type="EMBL" id="EKC70512.1"/>
    </source>
</evidence>
<organism evidence="1">
    <name type="scientific">human gut metagenome</name>
    <dbReference type="NCBI Taxonomy" id="408170"/>
    <lineage>
        <taxon>unclassified sequences</taxon>
        <taxon>metagenomes</taxon>
        <taxon>organismal metagenomes</taxon>
    </lineage>
</organism>